<dbReference type="AlphaFoldDB" id="A0A6A4I285"/>
<dbReference type="SUPFAM" id="SSF69065">
    <property type="entry name" value="RNase III domain-like"/>
    <property type="match status" value="1"/>
</dbReference>
<dbReference type="Pfam" id="PF14622">
    <property type="entry name" value="Ribonucleas_3_3"/>
    <property type="match status" value="1"/>
</dbReference>
<dbReference type="PANTHER" id="PTHR11207:SF0">
    <property type="entry name" value="RIBONUCLEASE 3"/>
    <property type="match status" value="1"/>
</dbReference>
<name>A0A6A4I285_9AGAR</name>
<dbReference type="PROSITE" id="PS50137">
    <property type="entry name" value="DS_RBD"/>
    <property type="match status" value="1"/>
</dbReference>
<evidence type="ECO:0000313" key="9">
    <source>
        <dbReference type="EMBL" id="KAE9404859.1"/>
    </source>
</evidence>
<keyword evidence="10" id="KW-1185">Reference proteome</keyword>
<keyword evidence="4 5" id="KW-0694">RNA-binding</keyword>
<accession>A0A6A4I285</accession>
<proteinExistence type="predicted"/>
<evidence type="ECO:0000313" key="10">
    <source>
        <dbReference type="Proteomes" id="UP000799118"/>
    </source>
</evidence>
<dbReference type="Gene3D" id="3.30.160.20">
    <property type="match status" value="1"/>
</dbReference>
<dbReference type="GO" id="GO:0006364">
    <property type="term" value="P:rRNA processing"/>
    <property type="evidence" value="ECO:0007669"/>
    <property type="project" value="TreeGrafter"/>
</dbReference>
<dbReference type="PANTHER" id="PTHR11207">
    <property type="entry name" value="RIBONUCLEASE III"/>
    <property type="match status" value="1"/>
</dbReference>
<dbReference type="SMART" id="SM00535">
    <property type="entry name" value="RIBOc"/>
    <property type="match status" value="1"/>
</dbReference>
<evidence type="ECO:0000259" key="8">
    <source>
        <dbReference type="PROSITE" id="PS50142"/>
    </source>
</evidence>
<evidence type="ECO:0000256" key="1">
    <source>
        <dbReference type="ARBA" id="ARBA00022722"/>
    </source>
</evidence>
<dbReference type="CDD" id="cd00593">
    <property type="entry name" value="RIBOc"/>
    <property type="match status" value="1"/>
</dbReference>
<feature type="compositionally biased region" description="Low complexity" evidence="6">
    <location>
        <begin position="187"/>
        <end position="198"/>
    </location>
</feature>
<evidence type="ECO:0000256" key="2">
    <source>
        <dbReference type="ARBA" id="ARBA00022759"/>
    </source>
</evidence>
<keyword evidence="1" id="KW-0540">Nuclease</keyword>
<dbReference type="GO" id="GO:0003723">
    <property type="term" value="F:RNA binding"/>
    <property type="evidence" value="ECO:0007669"/>
    <property type="project" value="UniProtKB-UniRule"/>
</dbReference>
<sequence length="325" mass="35598">MAANVSARLQMETTELPPLPLFKSEQIRMQVYTHRSYFGRPNHIFEDHPDDPSPDNEKLEHLGDTVLSLVVTTLMNDMFPCLRVGPSTKIRALIVGNATLADIAVRYRLTDRLRLHPAQAVTLKASPNVQADLFESYIGGLFQDQGLEVVQQWLNELLRPYARAAYRLVRAQHGLPLESSPNPPSPGSSTDSSTESSPSPSPSPSPPKITPIQAQPPSPSPFGYVNIDMTMTTIGHLALFNQHTQKSNRAVEWIYSEVNPEVDPAAQGSLQLISPNMMKGMKTTPIWSAKVIVDGECLGQGKGGTKKVARNEAAKLGLRSLGVFV</sequence>
<dbReference type="Gene3D" id="1.10.1520.10">
    <property type="entry name" value="Ribonuclease III domain"/>
    <property type="match status" value="1"/>
</dbReference>
<dbReference type="GO" id="GO:0006369">
    <property type="term" value="P:termination of RNA polymerase II transcription"/>
    <property type="evidence" value="ECO:0007669"/>
    <property type="project" value="TreeGrafter"/>
</dbReference>
<dbReference type="InterPro" id="IPR000999">
    <property type="entry name" value="RNase_III_dom"/>
</dbReference>
<dbReference type="GO" id="GO:0004525">
    <property type="term" value="F:ribonuclease III activity"/>
    <property type="evidence" value="ECO:0007669"/>
    <property type="project" value="InterPro"/>
</dbReference>
<evidence type="ECO:0000256" key="3">
    <source>
        <dbReference type="ARBA" id="ARBA00022801"/>
    </source>
</evidence>
<feature type="domain" description="DRBM" evidence="7">
    <location>
        <begin position="232"/>
        <end position="323"/>
    </location>
</feature>
<dbReference type="InterPro" id="IPR014720">
    <property type="entry name" value="dsRBD_dom"/>
</dbReference>
<evidence type="ECO:0000256" key="6">
    <source>
        <dbReference type="SAM" id="MobiDB-lite"/>
    </source>
</evidence>
<dbReference type="SUPFAM" id="SSF54768">
    <property type="entry name" value="dsRNA-binding domain-like"/>
    <property type="match status" value="1"/>
</dbReference>
<reference evidence="9" key="1">
    <citation type="journal article" date="2019" name="Environ. Microbiol.">
        <title>Fungal ecological strategies reflected in gene transcription - a case study of two litter decomposers.</title>
        <authorList>
            <person name="Barbi F."/>
            <person name="Kohler A."/>
            <person name="Barry K."/>
            <person name="Baskaran P."/>
            <person name="Daum C."/>
            <person name="Fauchery L."/>
            <person name="Ihrmark K."/>
            <person name="Kuo A."/>
            <person name="LaButti K."/>
            <person name="Lipzen A."/>
            <person name="Morin E."/>
            <person name="Grigoriev I.V."/>
            <person name="Henrissat B."/>
            <person name="Lindahl B."/>
            <person name="Martin F."/>
        </authorList>
    </citation>
    <scope>NUCLEOTIDE SEQUENCE</scope>
    <source>
        <strain evidence="9">JB14</strain>
    </source>
</reference>
<dbReference type="Pfam" id="PF00035">
    <property type="entry name" value="dsrm"/>
    <property type="match status" value="1"/>
</dbReference>
<evidence type="ECO:0000259" key="7">
    <source>
        <dbReference type="PROSITE" id="PS50137"/>
    </source>
</evidence>
<dbReference type="GO" id="GO:0005654">
    <property type="term" value="C:nucleoplasm"/>
    <property type="evidence" value="ECO:0007669"/>
    <property type="project" value="TreeGrafter"/>
</dbReference>
<dbReference type="Proteomes" id="UP000799118">
    <property type="component" value="Unassembled WGS sequence"/>
</dbReference>
<protein>
    <submittedName>
        <fullName evidence="9">Ribonuclease III</fullName>
    </submittedName>
</protein>
<feature type="compositionally biased region" description="Pro residues" evidence="6">
    <location>
        <begin position="199"/>
        <end position="220"/>
    </location>
</feature>
<dbReference type="EMBL" id="ML769413">
    <property type="protein sequence ID" value="KAE9404859.1"/>
    <property type="molecule type" value="Genomic_DNA"/>
</dbReference>
<feature type="region of interest" description="Disordered" evidence="6">
    <location>
        <begin position="175"/>
        <end position="224"/>
    </location>
</feature>
<dbReference type="InterPro" id="IPR036389">
    <property type="entry name" value="RNase_III_sf"/>
</dbReference>
<dbReference type="GO" id="GO:0034475">
    <property type="term" value="P:U4 snRNA 3'-end processing"/>
    <property type="evidence" value="ECO:0007669"/>
    <property type="project" value="TreeGrafter"/>
</dbReference>
<evidence type="ECO:0000256" key="4">
    <source>
        <dbReference type="ARBA" id="ARBA00022884"/>
    </source>
</evidence>
<dbReference type="OrthoDB" id="2392202at2759"/>
<dbReference type="PROSITE" id="PS50142">
    <property type="entry name" value="RNASE_3_2"/>
    <property type="match status" value="1"/>
</dbReference>
<keyword evidence="2" id="KW-0255">Endonuclease</keyword>
<gene>
    <name evidence="9" type="ORF">BT96DRAFT_988948</name>
</gene>
<evidence type="ECO:0000256" key="5">
    <source>
        <dbReference type="PROSITE-ProRule" id="PRU00266"/>
    </source>
</evidence>
<keyword evidence="3" id="KW-0378">Hydrolase</keyword>
<organism evidence="9 10">
    <name type="scientific">Gymnopus androsaceus JB14</name>
    <dbReference type="NCBI Taxonomy" id="1447944"/>
    <lineage>
        <taxon>Eukaryota</taxon>
        <taxon>Fungi</taxon>
        <taxon>Dikarya</taxon>
        <taxon>Basidiomycota</taxon>
        <taxon>Agaricomycotina</taxon>
        <taxon>Agaricomycetes</taxon>
        <taxon>Agaricomycetidae</taxon>
        <taxon>Agaricales</taxon>
        <taxon>Marasmiineae</taxon>
        <taxon>Omphalotaceae</taxon>
        <taxon>Gymnopus</taxon>
    </lineage>
</organism>
<feature type="domain" description="RNase III" evidence="8">
    <location>
        <begin position="22"/>
        <end position="146"/>
    </location>
</feature>